<dbReference type="InterPro" id="IPR050766">
    <property type="entry name" value="Bact_Lucif_Oxidored"/>
</dbReference>
<organism evidence="5 6">
    <name type="scientific">Microbacterium ginsengiterrae</name>
    <dbReference type="NCBI Taxonomy" id="546115"/>
    <lineage>
        <taxon>Bacteria</taxon>
        <taxon>Bacillati</taxon>
        <taxon>Actinomycetota</taxon>
        <taxon>Actinomycetes</taxon>
        <taxon>Micrococcales</taxon>
        <taxon>Microbacteriaceae</taxon>
        <taxon>Microbacterium</taxon>
    </lineage>
</organism>
<keyword evidence="1" id="KW-0560">Oxidoreductase</keyword>
<dbReference type="PANTHER" id="PTHR30137:SF8">
    <property type="entry name" value="BLR5498 PROTEIN"/>
    <property type="match status" value="1"/>
</dbReference>
<feature type="compositionally biased region" description="Polar residues" evidence="3">
    <location>
        <begin position="357"/>
        <end position="366"/>
    </location>
</feature>
<protein>
    <submittedName>
        <fullName evidence="5">Putative LLM family oxidoreductase</fullName>
    </submittedName>
</protein>
<comment type="caution">
    <text evidence="5">The sequence shown here is derived from an EMBL/GenBank/DDBJ whole genome shotgun (WGS) entry which is preliminary data.</text>
</comment>
<evidence type="ECO:0000259" key="4">
    <source>
        <dbReference type="Pfam" id="PF00296"/>
    </source>
</evidence>
<dbReference type="RefSeq" id="WP_184283542.1">
    <property type="nucleotide sequence ID" value="NZ_BAAAPG010000001.1"/>
</dbReference>
<keyword evidence="2" id="KW-0503">Monooxygenase</keyword>
<name>A0A7W9CDP7_9MICO</name>
<dbReference type="GO" id="GO:0004497">
    <property type="term" value="F:monooxygenase activity"/>
    <property type="evidence" value="ECO:0007669"/>
    <property type="project" value="UniProtKB-KW"/>
</dbReference>
<evidence type="ECO:0000256" key="3">
    <source>
        <dbReference type="SAM" id="MobiDB-lite"/>
    </source>
</evidence>
<dbReference type="AlphaFoldDB" id="A0A7W9CDP7"/>
<feature type="region of interest" description="Disordered" evidence="3">
    <location>
        <begin position="343"/>
        <end position="366"/>
    </location>
</feature>
<dbReference type="InterPro" id="IPR036661">
    <property type="entry name" value="Luciferase-like_sf"/>
</dbReference>
<dbReference type="SUPFAM" id="SSF51679">
    <property type="entry name" value="Bacterial luciferase-like"/>
    <property type="match status" value="1"/>
</dbReference>
<feature type="domain" description="Luciferase-like" evidence="4">
    <location>
        <begin position="1"/>
        <end position="302"/>
    </location>
</feature>
<dbReference type="GO" id="GO:0016705">
    <property type="term" value="F:oxidoreductase activity, acting on paired donors, with incorporation or reduction of molecular oxygen"/>
    <property type="evidence" value="ECO:0007669"/>
    <property type="project" value="InterPro"/>
</dbReference>
<reference evidence="5 6" key="1">
    <citation type="submission" date="2020-08" db="EMBL/GenBank/DDBJ databases">
        <title>Sequencing the genomes of 1000 actinobacteria strains.</title>
        <authorList>
            <person name="Klenk H.-P."/>
        </authorList>
    </citation>
    <scope>NUCLEOTIDE SEQUENCE [LARGE SCALE GENOMIC DNA]</scope>
    <source>
        <strain evidence="5 6">DSM 24823</strain>
    </source>
</reference>
<proteinExistence type="predicted"/>
<dbReference type="PANTHER" id="PTHR30137">
    <property type="entry name" value="LUCIFERASE-LIKE MONOOXYGENASE"/>
    <property type="match status" value="1"/>
</dbReference>
<dbReference type="Pfam" id="PF00296">
    <property type="entry name" value="Bac_luciferase"/>
    <property type="match status" value="1"/>
</dbReference>
<sequence>MELGIYSFAERISDPHTGHLLSPEQRVKEILEEIELADQVGLDLYGLGEHHREDFVASSPALVLAAAAARTKRIRLSSAVTVISSSDPVRVFEDFSTLDLLSGGRAEIMVGRGSFVESFPLYGFSLSEYDELFEEKLGLLQQLNREERVTWSGKHRPALSEQPVHPRPVQDELPVWIGVGGTPASALRAGRLGLPIALGIIGGDVRRFAPLLDLYKEEYLRAGHEPARMRISVNAHGFVADTAERALELVAPYTAHAMQQFLSLPASSLPTADYYRAEQEQLPGALVAGPPERVAEKILYQRDLFGLSRFLLQFSVGTLPHREVMHAIELLGTEVAPLVRAETAETPAEEELVGESFGTTTTGEAA</sequence>
<evidence type="ECO:0000256" key="1">
    <source>
        <dbReference type="ARBA" id="ARBA00023002"/>
    </source>
</evidence>
<gene>
    <name evidence="5" type="ORF">HD600_002096</name>
</gene>
<evidence type="ECO:0000256" key="2">
    <source>
        <dbReference type="ARBA" id="ARBA00023033"/>
    </source>
</evidence>
<keyword evidence="6" id="KW-1185">Reference proteome</keyword>
<dbReference type="InterPro" id="IPR011251">
    <property type="entry name" value="Luciferase-like_dom"/>
</dbReference>
<dbReference type="Proteomes" id="UP000517712">
    <property type="component" value="Unassembled WGS sequence"/>
</dbReference>
<evidence type="ECO:0000313" key="5">
    <source>
        <dbReference type="EMBL" id="MBB5743599.1"/>
    </source>
</evidence>
<dbReference type="CDD" id="cd01097">
    <property type="entry name" value="Tetrahydromethanopterin_reductase"/>
    <property type="match status" value="1"/>
</dbReference>
<evidence type="ECO:0000313" key="6">
    <source>
        <dbReference type="Proteomes" id="UP000517712"/>
    </source>
</evidence>
<dbReference type="GO" id="GO:0005829">
    <property type="term" value="C:cytosol"/>
    <property type="evidence" value="ECO:0007669"/>
    <property type="project" value="TreeGrafter"/>
</dbReference>
<dbReference type="Gene3D" id="3.20.20.30">
    <property type="entry name" value="Luciferase-like domain"/>
    <property type="match status" value="1"/>
</dbReference>
<accession>A0A7W9CDP7</accession>
<dbReference type="EMBL" id="JACHMU010000001">
    <property type="protein sequence ID" value="MBB5743599.1"/>
    <property type="molecule type" value="Genomic_DNA"/>
</dbReference>